<dbReference type="PROSITE" id="PS51257">
    <property type="entry name" value="PROKAR_LIPOPROTEIN"/>
    <property type="match status" value="1"/>
</dbReference>
<comment type="caution">
    <text evidence="2">The sequence shown here is derived from an EMBL/GenBank/DDBJ whole genome shotgun (WGS) entry which is preliminary data.</text>
</comment>
<feature type="signal peptide" evidence="1">
    <location>
        <begin position="1"/>
        <end position="32"/>
    </location>
</feature>
<name>A0A543PPQ9_9MICO</name>
<dbReference type="EMBL" id="VFQF01000002">
    <property type="protein sequence ID" value="TQN46070.1"/>
    <property type="molecule type" value="Genomic_DNA"/>
</dbReference>
<organism evidence="2 3">
    <name type="scientific">Humibacillus xanthopallidus</name>
    <dbReference type="NCBI Taxonomy" id="412689"/>
    <lineage>
        <taxon>Bacteria</taxon>
        <taxon>Bacillati</taxon>
        <taxon>Actinomycetota</taxon>
        <taxon>Actinomycetes</taxon>
        <taxon>Micrococcales</taxon>
        <taxon>Intrasporangiaceae</taxon>
        <taxon>Humibacillus</taxon>
    </lineage>
</organism>
<accession>A0A543PPQ9</accession>
<dbReference type="AlphaFoldDB" id="A0A543PPQ9"/>
<proteinExistence type="predicted"/>
<dbReference type="RefSeq" id="WP_141822923.1">
    <property type="nucleotide sequence ID" value="NZ_BAAAQC010000004.1"/>
</dbReference>
<dbReference type="Proteomes" id="UP000320085">
    <property type="component" value="Unassembled WGS sequence"/>
</dbReference>
<evidence type="ECO:0000313" key="3">
    <source>
        <dbReference type="Proteomes" id="UP000320085"/>
    </source>
</evidence>
<sequence>MSRRRGTPGTTVLACLLCALLSVTLAACTVQAGATGADGPVSHAGASDDPSQPGVAAPKYVALATRLAQHGVGVWVETDLVAASQAGEPAYRRALSITLDLARRPGVRGIKIADELGYHDGTDTSSALALLRRARTDIRAALPDASVLVDVVVPELGCLGWTKVATHVQHECSDAARAGDPGASLGAVDRYVASGAIDVLDLSAGLRDESWYAAQGTTRDDAMRAAWREAVRRWGSRVRLQARKALAHPGSYTLTPAEAEADVHTFVDIPLSEGAAAVDIWTWAQRYHGVVVHLTDPGGVDNALTRALEERRKKGAQLWTHMSPSTLQVDLDHDVAAASRLFDAVLVAAGTG</sequence>
<keyword evidence="1" id="KW-0732">Signal</keyword>
<feature type="chain" id="PRO_5038940837" evidence="1">
    <location>
        <begin position="33"/>
        <end position="352"/>
    </location>
</feature>
<evidence type="ECO:0000313" key="2">
    <source>
        <dbReference type="EMBL" id="TQN46070.1"/>
    </source>
</evidence>
<protein>
    <submittedName>
        <fullName evidence="2">Uncharacterized protein</fullName>
    </submittedName>
</protein>
<dbReference type="OrthoDB" id="4860012at2"/>
<reference evidence="2 3" key="1">
    <citation type="submission" date="2019-06" db="EMBL/GenBank/DDBJ databases">
        <title>Sequencing the genomes of 1000 actinobacteria strains.</title>
        <authorList>
            <person name="Klenk H.-P."/>
        </authorList>
    </citation>
    <scope>NUCLEOTIDE SEQUENCE [LARGE SCALE GENOMIC DNA]</scope>
    <source>
        <strain evidence="2 3">DSM 21776</strain>
    </source>
</reference>
<gene>
    <name evidence="2" type="ORF">FHX52_2776</name>
</gene>
<evidence type="ECO:0000256" key="1">
    <source>
        <dbReference type="SAM" id="SignalP"/>
    </source>
</evidence>